<name>A0ABW6YC47_9ACTN</name>
<dbReference type="RefSeq" id="WP_391934697.1">
    <property type="nucleotide sequence ID" value="NZ_JBIBSM010000007.1"/>
</dbReference>
<accession>A0ABW6YC47</accession>
<dbReference type="InterPro" id="IPR058532">
    <property type="entry name" value="YjbR/MT2646/Rv2570-like"/>
</dbReference>
<evidence type="ECO:0000313" key="1">
    <source>
        <dbReference type="EMBL" id="MFF8277400.1"/>
    </source>
</evidence>
<dbReference type="GO" id="GO:0003677">
    <property type="term" value="F:DNA binding"/>
    <property type="evidence" value="ECO:0007669"/>
    <property type="project" value="UniProtKB-KW"/>
</dbReference>
<dbReference type="Pfam" id="PF04237">
    <property type="entry name" value="YjbR"/>
    <property type="match status" value="1"/>
</dbReference>
<reference evidence="1 2" key="1">
    <citation type="submission" date="2024-10" db="EMBL/GenBank/DDBJ databases">
        <title>The Natural Products Discovery Center: Release of the First 8490 Sequenced Strains for Exploring Actinobacteria Biosynthetic Diversity.</title>
        <authorList>
            <person name="Kalkreuter E."/>
            <person name="Kautsar S.A."/>
            <person name="Yang D."/>
            <person name="Bader C.D."/>
            <person name="Teijaro C.N."/>
            <person name="Fluegel L."/>
            <person name="Davis C.M."/>
            <person name="Simpson J.R."/>
            <person name="Lauterbach L."/>
            <person name="Steele A.D."/>
            <person name="Gui C."/>
            <person name="Meng S."/>
            <person name="Li G."/>
            <person name="Viehrig K."/>
            <person name="Ye F."/>
            <person name="Su P."/>
            <person name="Kiefer A.F."/>
            <person name="Nichols A."/>
            <person name="Cepeda A.J."/>
            <person name="Yan W."/>
            <person name="Fan B."/>
            <person name="Jiang Y."/>
            <person name="Adhikari A."/>
            <person name="Zheng C.-J."/>
            <person name="Schuster L."/>
            <person name="Cowan T.M."/>
            <person name="Smanski M.J."/>
            <person name="Chevrette M.G."/>
            <person name="De Carvalho L.P.S."/>
            <person name="Shen B."/>
        </authorList>
    </citation>
    <scope>NUCLEOTIDE SEQUENCE [LARGE SCALE GENOMIC DNA]</scope>
    <source>
        <strain evidence="1 2">NPDC015755</strain>
    </source>
</reference>
<dbReference type="InterPro" id="IPR038056">
    <property type="entry name" value="YjbR-like_sf"/>
</dbReference>
<dbReference type="SUPFAM" id="SSF142906">
    <property type="entry name" value="YjbR-like"/>
    <property type="match status" value="1"/>
</dbReference>
<keyword evidence="2" id="KW-1185">Reference proteome</keyword>
<proteinExistence type="predicted"/>
<keyword evidence="1" id="KW-0238">DNA-binding</keyword>
<sequence>MITLQDVREATRPLPRTEEHLIREYIKFKVGRIVYASVSPDETTLGFAFPKEERELLVASAPDTFQLPRASDMRYNWVQLRMAAVSKREFHELILDAWQMAVPRSVATAYLDSLGRNP</sequence>
<comment type="caution">
    <text evidence="1">The sequence shown here is derived from an EMBL/GenBank/DDBJ whole genome shotgun (WGS) entry which is preliminary data.</text>
</comment>
<gene>
    <name evidence="1" type="ORF">ACF05T_15005</name>
</gene>
<dbReference type="EMBL" id="JBIBSM010000007">
    <property type="protein sequence ID" value="MFF8277400.1"/>
    <property type="molecule type" value="Genomic_DNA"/>
</dbReference>
<protein>
    <submittedName>
        <fullName evidence="1">MmcQ/YjbR family DNA-binding protein</fullName>
    </submittedName>
</protein>
<evidence type="ECO:0000313" key="2">
    <source>
        <dbReference type="Proteomes" id="UP001603013"/>
    </source>
</evidence>
<organism evidence="1 2">
    <name type="scientific">Streptomyces lateritius</name>
    <dbReference type="NCBI Taxonomy" id="67313"/>
    <lineage>
        <taxon>Bacteria</taxon>
        <taxon>Bacillati</taxon>
        <taxon>Actinomycetota</taxon>
        <taxon>Actinomycetes</taxon>
        <taxon>Kitasatosporales</taxon>
        <taxon>Streptomycetaceae</taxon>
        <taxon>Streptomyces</taxon>
    </lineage>
</organism>
<dbReference type="Proteomes" id="UP001603013">
    <property type="component" value="Unassembled WGS sequence"/>
</dbReference>